<evidence type="ECO:0000313" key="3">
    <source>
        <dbReference type="Proteomes" id="UP000186601"/>
    </source>
</evidence>
<dbReference type="EMBL" id="MLYV02000750">
    <property type="protein sequence ID" value="PSR78317.1"/>
    <property type="molecule type" value="Genomic_DNA"/>
</dbReference>
<gene>
    <name evidence="2" type="ORF">PHLCEN_2v7439</name>
</gene>
<feature type="region of interest" description="Disordered" evidence="1">
    <location>
        <begin position="1"/>
        <end position="24"/>
    </location>
</feature>
<dbReference type="AlphaFoldDB" id="A0A2R6NWJ6"/>
<proteinExistence type="predicted"/>
<accession>A0A2R6NWJ6</accession>
<organism evidence="2 3">
    <name type="scientific">Hermanssonia centrifuga</name>
    <dbReference type="NCBI Taxonomy" id="98765"/>
    <lineage>
        <taxon>Eukaryota</taxon>
        <taxon>Fungi</taxon>
        <taxon>Dikarya</taxon>
        <taxon>Basidiomycota</taxon>
        <taxon>Agaricomycotina</taxon>
        <taxon>Agaricomycetes</taxon>
        <taxon>Polyporales</taxon>
        <taxon>Meruliaceae</taxon>
        <taxon>Hermanssonia</taxon>
    </lineage>
</organism>
<comment type="caution">
    <text evidence="2">The sequence shown here is derived from an EMBL/GenBank/DDBJ whole genome shotgun (WGS) entry which is preliminary data.</text>
</comment>
<name>A0A2R6NWJ6_9APHY</name>
<evidence type="ECO:0000313" key="2">
    <source>
        <dbReference type="EMBL" id="PSR78317.1"/>
    </source>
</evidence>
<sequence length="60" mass="6825">MEPQNPEVPWGRYSTHADEKGNKPAYEPEPFVLCDEGWVKQVVGRAQELNLGMKGDPERL</sequence>
<protein>
    <submittedName>
        <fullName evidence="2">Uncharacterized protein</fullName>
    </submittedName>
</protein>
<dbReference type="Proteomes" id="UP000186601">
    <property type="component" value="Unassembled WGS sequence"/>
</dbReference>
<keyword evidence="3" id="KW-1185">Reference proteome</keyword>
<reference evidence="2 3" key="1">
    <citation type="submission" date="2018-02" db="EMBL/GenBank/DDBJ databases">
        <title>Genome sequence of the basidiomycete white-rot fungus Phlebia centrifuga.</title>
        <authorList>
            <person name="Granchi Z."/>
            <person name="Peng M."/>
            <person name="de Vries R.P."/>
            <person name="Hilden K."/>
            <person name="Makela M.R."/>
            <person name="Grigoriev I."/>
            <person name="Riley R."/>
        </authorList>
    </citation>
    <scope>NUCLEOTIDE SEQUENCE [LARGE SCALE GENOMIC DNA]</scope>
    <source>
        <strain evidence="2 3">FBCC195</strain>
    </source>
</reference>
<evidence type="ECO:0000256" key="1">
    <source>
        <dbReference type="SAM" id="MobiDB-lite"/>
    </source>
</evidence>